<dbReference type="GO" id="GO:0003887">
    <property type="term" value="F:DNA-directed DNA polymerase activity"/>
    <property type="evidence" value="ECO:0007669"/>
    <property type="project" value="UniProtKB-KW"/>
</dbReference>
<dbReference type="GO" id="GO:0004519">
    <property type="term" value="F:endonuclease activity"/>
    <property type="evidence" value="ECO:0007669"/>
    <property type="project" value="UniProtKB-KW"/>
</dbReference>
<comment type="catalytic activity">
    <reaction evidence="13">
        <text>DNA(n) + a 2'-deoxyribonucleoside 5'-triphosphate = DNA(n+1) + diphosphate</text>
        <dbReference type="Rhea" id="RHEA:22508"/>
        <dbReference type="Rhea" id="RHEA-COMP:17339"/>
        <dbReference type="Rhea" id="RHEA-COMP:17340"/>
        <dbReference type="ChEBI" id="CHEBI:33019"/>
        <dbReference type="ChEBI" id="CHEBI:61560"/>
        <dbReference type="ChEBI" id="CHEBI:173112"/>
        <dbReference type="EC" id="2.7.7.49"/>
    </reaction>
</comment>
<dbReference type="GO" id="GO:0003964">
    <property type="term" value="F:RNA-directed DNA polymerase activity"/>
    <property type="evidence" value="ECO:0007669"/>
    <property type="project" value="UniProtKB-KW"/>
</dbReference>
<keyword evidence="17" id="KW-1185">Reference proteome</keyword>
<keyword evidence="11" id="KW-0239">DNA-directed DNA polymerase</keyword>
<evidence type="ECO:0000256" key="1">
    <source>
        <dbReference type="ARBA" id="ARBA00022578"/>
    </source>
</evidence>
<evidence type="ECO:0000256" key="6">
    <source>
        <dbReference type="ARBA" id="ARBA00022801"/>
    </source>
</evidence>
<keyword evidence="9" id="KW-0229">DNA integration</keyword>
<keyword evidence="5" id="KW-0255">Endonuclease</keyword>
<dbReference type="EMBL" id="AVOT02009567">
    <property type="protein sequence ID" value="MBW0488365.1"/>
    <property type="molecule type" value="Genomic_DNA"/>
</dbReference>
<evidence type="ECO:0000256" key="11">
    <source>
        <dbReference type="ARBA" id="ARBA00022932"/>
    </source>
</evidence>
<evidence type="ECO:0000256" key="13">
    <source>
        <dbReference type="ARBA" id="ARBA00048173"/>
    </source>
</evidence>
<comment type="caution">
    <text evidence="16">The sequence shown here is derived from an EMBL/GenBank/DDBJ whole genome shotgun (WGS) entry which is preliminary data.</text>
</comment>
<reference evidence="16" key="1">
    <citation type="submission" date="2021-03" db="EMBL/GenBank/DDBJ databases">
        <title>Draft genome sequence of rust myrtle Austropuccinia psidii MF-1, a brazilian biotype.</title>
        <authorList>
            <person name="Quecine M.C."/>
            <person name="Pachon D.M.R."/>
            <person name="Bonatelli M.L."/>
            <person name="Correr F.H."/>
            <person name="Franceschini L.M."/>
            <person name="Leite T.F."/>
            <person name="Margarido G.R.A."/>
            <person name="Almeida C.A."/>
            <person name="Ferrarezi J.A."/>
            <person name="Labate C.A."/>
        </authorList>
    </citation>
    <scope>NUCLEOTIDE SEQUENCE</scope>
    <source>
        <strain evidence="16">MF-1</strain>
    </source>
</reference>
<dbReference type="OrthoDB" id="3261476at2759"/>
<keyword evidence="2" id="KW-0548">Nucleotidyltransferase</keyword>
<evidence type="ECO:0000256" key="12">
    <source>
        <dbReference type="ARBA" id="ARBA00023172"/>
    </source>
</evidence>
<gene>
    <name evidence="16" type="ORF">O181_028080</name>
</gene>
<dbReference type="InterPro" id="IPR001584">
    <property type="entry name" value="Integrase_cat-core"/>
</dbReference>
<dbReference type="InterPro" id="IPR036397">
    <property type="entry name" value="RNaseH_sf"/>
</dbReference>
<dbReference type="GO" id="GO:0046872">
    <property type="term" value="F:metal ion binding"/>
    <property type="evidence" value="ECO:0007669"/>
    <property type="project" value="UniProtKB-KW"/>
</dbReference>
<evidence type="ECO:0000256" key="8">
    <source>
        <dbReference type="ARBA" id="ARBA00022884"/>
    </source>
</evidence>
<keyword evidence="1" id="KW-0815">Transposition</keyword>
<keyword evidence="11" id="KW-0808">Transferase</keyword>
<keyword evidence="7" id="KW-0460">Magnesium</keyword>
<accession>A0A9Q3H3U7</accession>
<keyword evidence="4" id="KW-0479">Metal-binding</keyword>
<evidence type="ECO:0000256" key="9">
    <source>
        <dbReference type="ARBA" id="ARBA00022908"/>
    </source>
</evidence>
<dbReference type="PANTHER" id="PTHR42648">
    <property type="entry name" value="TRANSPOSASE, PUTATIVE-RELATED"/>
    <property type="match status" value="1"/>
</dbReference>
<dbReference type="PROSITE" id="PS50994">
    <property type="entry name" value="INTEGRASE"/>
    <property type="match status" value="1"/>
</dbReference>
<evidence type="ECO:0000313" key="17">
    <source>
        <dbReference type="Proteomes" id="UP000765509"/>
    </source>
</evidence>
<feature type="domain" description="Integrase catalytic" evidence="15">
    <location>
        <begin position="107"/>
        <end position="270"/>
    </location>
</feature>
<dbReference type="GO" id="GO:0032196">
    <property type="term" value="P:transposition"/>
    <property type="evidence" value="ECO:0007669"/>
    <property type="project" value="UniProtKB-KW"/>
</dbReference>
<keyword evidence="8" id="KW-0694">RNA-binding</keyword>
<dbReference type="InterPro" id="IPR039537">
    <property type="entry name" value="Retrotran_Ty1/copia-like"/>
</dbReference>
<evidence type="ECO:0000256" key="5">
    <source>
        <dbReference type="ARBA" id="ARBA00022759"/>
    </source>
</evidence>
<evidence type="ECO:0000256" key="7">
    <source>
        <dbReference type="ARBA" id="ARBA00022842"/>
    </source>
</evidence>
<sequence>MSNRNKIVFKEALLVPELPYNLTSLSRICKEKGDLERIQDKKFQVIKNKKKVFGGHIENGLLHVDFDYKKAFAGENERLGHSGRSRSCEACKIGKLTKIAFNGKIIRPDKPLEEISVDLMGAITPELLGGGKDTLVVVDSNVGFSWVRILKDKGDAKHELDKIISQAETASEAQVKSIICNGGKEFVNNFIRYFCDSRGIQLTVTTPYTRQINEIAKRTNRNLIDKVRTLIIESGVPKELWAEQTNTANLLRVRVSDSGKSPFEKLFNKKPNISRIRRFGC</sequence>
<dbReference type="InterPro" id="IPR012337">
    <property type="entry name" value="RNaseH-like_sf"/>
</dbReference>
<evidence type="ECO:0000256" key="4">
    <source>
        <dbReference type="ARBA" id="ARBA00022723"/>
    </source>
</evidence>
<dbReference type="AlphaFoldDB" id="A0A9Q3H3U7"/>
<evidence type="ECO:0000256" key="3">
    <source>
        <dbReference type="ARBA" id="ARBA00022722"/>
    </source>
</evidence>
<organism evidence="16 17">
    <name type="scientific">Austropuccinia psidii MF-1</name>
    <dbReference type="NCBI Taxonomy" id="1389203"/>
    <lineage>
        <taxon>Eukaryota</taxon>
        <taxon>Fungi</taxon>
        <taxon>Dikarya</taxon>
        <taxon>Basidiomycota</taxon>
        <taxon>Pucciniomycotina</taxon>
        <taxon>Pucciniomycetes</taxon>
        <taxon>Pucciniales</taxon>
        <taxon>Sphaerophragmiaceae</taxon>
        <taxon>Austropuccinia</taxon>
    </lineage>
</organism>
<evidence type="ECO:0000259" key="15">
    <source>
        <dbReference type="PROSITE" id="PS50994"/>
    </source>
</evidence>
<dbReference type="GO" id="GO:0015074">
    <property type="term" value="P:DNA integration"/>
    <property type="evidence" value="ECO:0007669"/>
    <property type="project" value="UniProtKB-KW"/>
</dbReference>
<keyword evidence="3" id="KW-0540">Nuclease</keyword>
<dbReference type="GO" id="GO:0016787">
    <property type="term" value="F:hydrolase activity"/>
    <property type="evidence" value="ECO:0007669"/>
    <property type="project" value="UniProtKB-KW"/>
</dbReference>
<evidence type="ECO:0000256" key="2">
    <source>
        <dbReference type="ARBA" id="ARBA00022695"/>
    </source>
</evidence>
<keyword evidence="12" id="KW-0233">DNA recombination</keyword>
<evidence type="ECO:0000256" key="10">
    <source>
        <dbReference type="ARBA" id="ARBA00022918"/>
    </source>
</evidence>
<evidence type="ECO:0000313" key="16">
    <source>
        <dbReference type="EMBL" id="MBW0488365.1"/>
    </source>
</evidence>
<dbReference type="GO" id="GO:0005634">
    <property type="term" value="C:nucleus"/>
    <property type="evidence" value="ECO:0007669"/>
    <property type="project" value="UniProtKB-ARBA"/>
</dbReference>
<proteinExistence type="predicted"/>
<dbReference type="GO" id="GO:0003723">
    <property type="term" value="F:RNA binding"/>
    <property type="evidence" value="ECO:0007669"/>
    <property type="project" value="UniProtKB-KW"/>
</dbReference>
<evidence type="ECO:0000256" key="14">
    <source>
        <dbReference type="ARBA" id="ARBA00049244"/>
    </source>
</evidence>
<dbReference type="SUPFAM" id="SSF53098">
    <property type="entry name" value="Ribonuclease H-like"/>
    <property type="match status" value="1"/>
</dbReference>
<protein>
    <recommendedName>
        <fullName evidence="15">Integrase catalytic domain-containing protein</fullName>
    </recommendedName>
</protein>
<keyword evidence="10" id="KW-0695">RNA-directed DNA polymerase</keyword>
<dbReference type="Gene3D" id="3.30.420.10">
    <property type="entry name" value="Ribonuclease H-like superfamily/Ribonuclease H"/>
    <property type="match status" value="1"/>
</dbReference>
<name>A0A9Q3H3U7_9BASI</name>
<comment type="catalytic activity">
    <reaction evidence="14">
        <text>DNA(n) + a 2'-deoxyribonucleoside 5'-triphosphate = DNA(n+1) + diphosphate</text>
        <dbReference type="Rhea" id="RHEA:22508"/>
        <dbReference type="Rhea" id="RHEA-COMP:17339"/>
        <dbReference type="Rhea" id="RHEA-COMP:17340"/>
        <dbReference type="ChEBI" id="CHEBI:33019"/>
        <dbReference type="ChEBI" id="CHEBI:61560"/>
        <dbReference type="ChEBI" id="CHEBI:173112"/>
        <dbReference type="EC" id="2.7.7.7"/>
    </reaction>
</comment>
<dbReference type="Proteomes" id="UP000765509">
    <property type="component" value="Unassembled WGS sequence"/>
</dbReference>
<keyword evidence="6" id="KW-0378">Hydrolase</keyword>
<dbReference type="GO" id="GO:0006310">
    <property type="term" value="P:DNA recombination"/>
    <property type="evidence" value="ECO:0007669"/>
    <property type="project" value="UniProtKB-KW"/>
</dbReference>
<dbReference type="PANTHER" id="PTHR42648:SF11">
    <property type="entry name" value="TRANSPOSON TY4-P GAG-POL POLYPROTEIN"/>
    <property type="match status" value="1"/>
</dbReference>